<gene>
    <name evidence="4" type="ORF">GCM10022261_02920</name>
</gene>
<feature type="transmembrane region" description="Helical" evidence="2">
    <location>
        <begin position="61"/>
        <end position="85"/>
    </location>
</feature>
<feature type="transmembrane region" description="Helical" evidence="2">
    <location>
        <begin position="318"/>
        <end position="341"/>
    </location>
</feature>
<evidence type="ECO:0000313" key="4">
    <source>
        <dbReference type="EMBL" id="GAA4282761.1"/>
    </source>
</evidence>
<feature type="transmembrane region" description="Helical" evidence="2">
    <location>
        <begin position="138"/>
        <end position="158"/>
    </location>
</feature>
<dbReference type="Proteomes" id="UP001501586">
    <property type="component" value="Unassembled WGS sequence"/>
</dbReference>
<evidence type="ECO:0000259" key="3">
    <source>
        <dbReference type="Pfam" id="PF01970"/>
    </source>
</evidence>
<evidence type="ECO:0000256" key="2">
    <source>
        <dbReference type="SAM" id="Phobius"/>
    </source>
</evidence>
<keyword evidence="5" id="KW-1185">Reference proteome</keyword>
<dbReference type="EMBL" id="BAABAZ010000003">
    <property type="protein sequence ID" value="GAA4282761.1"/>
    <property type="molecule type" value="Genomic_DNA"/>
</dbReference>
<keyword evidence="2" id="KW-1133">Transmembrane helix</keyword>
<reference evidence="5" key="1">
    <citation type="journal article" date="2019" name="Int. J. Syst. Evol. Microbiol.">
        <title>The Global Catalogue of Microorganisms (GCM) 10K type strain sequencing project: providing services to taxonomists for standard genome sequencing and annotation.</title>
        <authorList>
            <consortium name="The Broad Institute Genomics Platform"/>
            <consortium name="The Broad Institute Genome Sequencing Center for Infectious Disease"/>
            <person name="Wu L."/>
            <person name="Ma J."/>
        </authorList>
    </citation>
    <scope>NUCLEOTIDE SEQUENCE [LARGE SCALE GENOMIC DNA]</scope>
    <source>
        <strain evidence="5">JCM 17458</strain>
    </source>
</reference>
<dbReference type="PANTHER" id="PTHR35342:SF5">
    <property type="entry name" value="TRICARBOXYLIC TRANSPORT PROTEIN"/>
    <property type="match status" value="1"/>
</dbReference>
<feature type="transmembrane region" description="Helical" evidence="2">
    <location>
        <begin position="34"/>
        <end position="55"/>
    </location>
</feature>
<feature type="transmembrane region" description="Helical" evidence="2">
    <location>
        <begin position="353"/>
        <end position="378"/>
    </location>
</feature>
<dbReference type="Pfam" id="PF01970">
    <property type="entry name" value="TctA"/>
    <property type="match status" value="1"/>
</dbReference>
<feature type="transmembrane region" description="Helical" evidence="2">
    <location>
        <begin position="390"/>
        <end position="407"/>
    </location>
</feature>
<protein>
    <submittedName>
        <fullName evidence="4">Tripartite tricarboxylate transporter permease</fullName>
    </submittedName>
</protein>
<keyword evidence="2" id="KW-0472">Membrane</keyword>
<sequence>MEFLEPALAGFGVVFQPANLLFCLIGVTVGMAVGVLPGLGPAASIAVLLPITYALEPESAIILLAGIFYGAQYGGTITSVLLRLPGESSTVVTAIDGYQMARKGRAGAALGISAVGSFIGGTVAILALTFVAPLVASFALAFGPAEYTLLAVLGILLVSALGEGSVRKAGVSAAIGLLLATIGRDPLTGVDRFTFGSNNMADGIDFVIIAMGIFGVGEILYNMTLRSGPSPSTPSFKRALPSREDMRESGGAIARGSVLGFILGVLPGGGAAVSSLVAYATEKRISRNPEQFGKGDIKGVAGPETANNAAATSSFIPLLSLGIPANATMAVMLGALLLQGITPGPTLITDEPAVFWGVINSMYIGNLFLLLLAIPLIGVFIKLLKVRESILYPLTLLITMIGVYTVRTNVFDMFLILVFGVLGFLMKKLGLPQGPLVLAFILGALIETNFRQSMILSDGSFDIFIGSPIAITLSAVIVIVLVLAPAVSWLLARRSKGTRAERKDTPAEKKGVQAEKDTVAEKPESAHSQKPVHVNGTNEGQR</sequence>
<accession>A0ABP8EFK6</accession>
<feature type="transmembrane region" description="Helical" evidence="2">
    <location>
        <begin position="106"/>
        <end position="132"/>
    </location>
</feature>
<feature type="transmembrane region" description="Helical" evidence="2">
    <location>
        <begin position="469"/>
        <end position="492"/>
    </location>
</feature>
<feature type="compositionally biased region" description="Basic and acidic residues" evidence="1">
    <location>
        <begin position="498"/>
        <end position="527"/>
    </location>
</feature>
<organism evidence="4 5">
    <name type="scientific">Brevibacterium daeguense</name>
    <dbReference type="NCBI Taxonomy" id="909936"/>
    <lineage>
        <taxon>Bacteria</taxon>
        <taxon>Bacillati</taxon>
        <taxon>Actinomycetota</taxon>
        <taxon>Actinomycetes</taxon>
        <taxon>Micrococcales</taxon>
        <taxon>Brevibacteriaceae</taxon>
        <taxon>Brevibacterium</taxon>
    </lineage>
</organism>
<feature type="region of interest" description="Disordered" evidence="1">
    <location>
        <begin position="497"/>
        <end position="542"/>
    </location>
</feature>
<dbReference type="InterPro" id="IPR002823">
    <property type="entry name" value="DUF112_TM"/>
</dbReference>
<evidence type="ECO:0000256" key="1">
    <source>
        <dbReference type="SAM" id="MobiDB-lite"/>
    </source>
</evidence>
<feature type="transmembrane region" description="Helical" evidence="2">
    <location>
        <begin position="436"/>
        <end position="457"/>
    </location>
</feature>
<dbReference type="RefSeq" id="WP_236865319.1">
    <property type="nucleotide sequence ID" value="NZ_BAABAZ010000003.1"/>
</dbReference>
<evidence type="ECO:0000313" key="5">
    <source>
        <dbReference type="Proteomes" id="UP001501586"/>
    </source>
</evidence>
<dbReference type="PANTHER" id="PTHR35342">
    <property type="entry name" value="TRICARBOXYLIC TRANSPORT PROTEIN"/>
    <property type="match status" value="1"/>
</dbReference>
<name>A0ABP8EFK6_9MICO</name>
<feature type="transmembrane region" description="Helical" evidence="2">
    <location>
        <begin position="413"/>
        <end position="429"/>
    </location>
</feature>
<feature type="transmembrane region" description="Helical" evidence="2">
    <location>
        <begin position="6"/>
        <end position="27"/>
    </location>
</feature>
<comment type="caution">
    <text evidence="4">The sequence shown here is derived from an EMBL/GenBank/DDBJ whole genome shotgun (WGS) entry which is preliminary data.</text>
</comment>
<feature type="domain" description="DUF112" evidence="3">
    <location>
        <begin position="20"/>
        <end position="438"/>
    </location>
</feature>
<keyword evidence="2" id="KW-0812">Transmembrane</keyword>
<feature type="transmembrane region" description="Helical" evidence="2">
    <location>
        <begin position="203"/>
        <end position="221"/>
    </location>
</feature>
<proteinExistence type="predicted"/>